<feature type="compositionally biased region" description="Basic residues" evidence="1">
    <location>
        <begin position="64"/>
        <end position="73"/>
    </location>
</feature>
<name>A0A9Q1IS08_SYNKA</name>
<gene>
    <name evidence="2" type="ORF">SKAU_G00252220</name>
</gene>
<organism evidence="2 3">
    <name type="scientific">Synaphobranchus kaupii</name>
    <name type="common">Kaup's arrowtooth eel</name>
    <dbReference type="NCBI Taxonomy" id="118154"/>
    <lineage>
        <taxon>Eukaryota</taxon>
        <taxon>Metazoa</taxon>
        <taxon>Chordata</taxon>
        <taxon>Craniata</taxon>
        <taxon>Vertebrata</taxon>
        <taxon>Euteleostomi</taxon>
        <taxon>Actinopterygii</taxon>
        <taxon>Neopterygii</taxon>
        <taxon>Teleostei</taxon>
        <taxon>Anguilliformes</taxon>
        <taxon>Synaphobranchidae</taxon>
        <taxon>Synaphobranchus</taxon>
    </lineage>
</organism>
<sequence length="106" mass="11377">MLSSECEDRESAIIKHNRGLSSILLERTNANADEADDTTQLYLSLQLNHTCTHLPHRGEAGPRGRPKHPHHHNPAGLAPPAIPACAQHAAEGAACDEAERYAAGQS</sequence>
<dbReference type="AlphaFoldDB" id="A0A9Q1IS08"/>
<evidence type="ECO:0000313" key="3">
    <source>
        <dbReference type="Proteomes" id="UP001152622"/>
    </source>
</evidence>
<dbReference type="Proteomes" id="UP001152622">
    <property type="component" value="Chromosome 9"/>
</dbReference>
<comment type="caution">
    <text evidence="2">The sequence shown here is derived from an EMBL/GenBank/DDBJ whole genome shotgun (WGS) entry which is preliminary data.</text>
</comment>
<accession>A0A9Q1IS08</accession>
<protein>
    <submittedName>
        <fullName evidence="2">Uncharacterized protein</fullName>
    </submittedName>
</protein>
<evidence type="ECO:0000256" key="1">
    <source>
        <dbReference type="SAM" id="MobiDB-lite"/>
    </source>
</evidence>
<feature type="region of interest" description="Disordered" evidence="1">
    <location>
        <begin position="53"/>
        <end position="81"/>
    </location>
</feature>
<proteinExistence type="predicted"/>
<evidence type="ECO:0000313" key="2">
    <source>
        <dbReference type="EMBL" id="KAJ8350092.1"/>
    </source>
</evidence>
<keyword evidence="3" id="KW-1185">Reference proteome</keyword>
<reference evidence="2" key="1">
    <citation type="journal article" date="2023" name="Science">
        <title>Genome structures resolve the early diversification of teleost fishes.</title>
        <authorList>
            <person name="Parey E."/>
            <person name="Louis A."/>
            <person name="Montfort J."/>
            <person name="Bouchez O."/>
            <person name="Roques C."/>
            <person name="Iampietro C."/>
            <person name="Lluch J."/>
            <person name="Castinel A."/>
            <person name="Donnadieu C."/>
            <person name="Desvignes T."/>
            <person name="Floi Bucao C."/>
            <person name="Jouanno E."/>
            <person name="Wen M."/>
            <person name="Mejri S."/>
            <person name="Dirks R."/>
            <person name="Jansen H."/>
            <person name="Henkel C."/>
            <person name="Chen W.J."/>
            <person name="Zahm M."/>
            <person name="Cabau C."/>
            <person name="Klopp C."/>
            <person name="Thompson A.W."/>
            <person name="Robinson-Rechavi M."/>
            <person name="Braasch I."/>
            <person name="Lecointre G."/>
            <person name="Bobe J."/>
            <person name="Postlethwait J.H."/>
            <person name="Berthelot C."/>
            <person name="Roest Crollius H."/>
            <person name="Guiguen Y."/>
        </authorList>
    </citation>
    <scope>NUCLEOTIDE SEQUENCE</scope>
    <source>
        <strain evidence="2">WJC10195</strain>
    </source>
</reference>
<dbReference type="EMBL" id="JAINUF010000009">
    <property type="protein sequence ID" value="KAJ8350092.1"/>
    <property type="molecule type" value="Genomic_DNA"/>
</dbReference>